<name>A0A0E9WKN9_ANGAN</name>
<accession>A0A0E9WKN9</accession>
<dbReference type="EMBL" id="GBXM01017736">
    <property type="protein sequence ID" value="JAH90841.1"/>
    <property type="molecule type" value="Transcribed_RNA"/>
</dbReference>
<reference evidence="1" key="2">
    <citation type="journal article" date="2015" name="Fish Shellfish Immunol.">
        <title>Early steps in the European eel (Anguilla anguilla)-Vibrio vulnificus interaction in the gills: Role of the RtxA13 toxin.</title>
        <authorList>
            <person name="Callol A."/>
            <person name="Pajuelo D."/>
            <person name="Ebbesson L."/>
            <person name="Teles M."/>
            <person name="MacKenzie S."/>
            <person name="Amaro C."/>
        </authorList>
    </citation>
    <scope>NUCLEOTIDE SEQUENCE</scope>
</reference>
<proteinExistence type="predicted"/>
<protein>
    <submittedName>
        <fullName evidence="1">Uncharacterized protein</fullName>
    </submittedName>
</protein>
<dbReference type="AlphaFoldDB" id="A0A0E9WKN9"/>
<reference evidence="1" key="1">
    <citation type="submission" date="2014-11" db="EMBL/GenBank/DDBJ databases">
        <authorList>
            <person name="Amaro Gonzalez C."/>
        </authorList>
    </citation>
    <scope>NUCLEOTIDE SEQUENCE</scope>
</reference>
<organism evidence="1">
    <name type="scientific">Anguilla anguilla</name>
    <name type="common">European freshwater eel</name>
    <name type="synonym">Muraena anguilla</name>
    <dbReference type="NCBI Taxonomy" id="7936"/>
    <lineage>
        <taxon>Eukaryota</taxon>
        <taxon>Metazoa</taxon>
        <taxon>Chordata</taxon>
        <taxon>Craniata</taxon>
        <taxon>Vertebrata</taxon>
        <taxon>Euteleostomi</taxon>
        <taxon>Actinopterygii</taxon>
        <taxon>Neopterygii</taxon>
        <taxon>Teleostei</taxon>
        <taxon>Anguilliformes</taxon>
        <taxon>Anguillidae</taxon>
        <taxon>Anguilla</taxon>
    </lineage>
</organism>
<sequence>MFSLLLKCVLCYVHTRERHAYKLLIFFYQTCFF</sequence>
<evidence type="ECO:0000313" key="1">
    <source>
        <dbReference type="EMBL" id="JAH90841.1"/>
    </source>
</evidence>